<evidence type="ECO:0000256" key="5">
    <source>
        <dbReference type="ARBA" id="ARBA00022729"/>
    </source>
</evidence>
<feature type="chain" id="PRO_5031304385" evidence="8">
    <location>
        <begin position="23"/>
        <end position="1051"/>
    </location>
</feature>
<evidence type="ECO:0000256" key="7">
    <source>
        <dbReference type="ARBA" id="ARBA00023237"/>
    </source>
</evidence>
<sequence>MKRATFLTYISLVLFLFSSLYAGTTGKIAGRIVDADTEEPLIGANVMVDGQPLGASTDIEGFYFIINVPPGTYNLTVSYVGYNDVHIKNVVVQTDLTTTQDVFMKSEMLSTETVVVVAKRPVVEKDVAASQKTISAAEVDALPITNVGQLVGLQAGVTSDYKIRGSSSSATLFVLDGIPLRDTRNNEPISEVPMSALQEVTVQSGGFGAEFDNVSAGVVNVVSREGDKERYSATVITKYRPTAPKNFGISPFDPNAYWLRPYLDDAVAWTGTENGAWDEYTRRQYPSFDGWESVSRRTLQDDDPSNDLTPEEAQRLFRWQYRKQGDIGAPDYDIDAGFGGPVPYIGKKLGNLRFFASFKNSRDMYLFGLTTPDLRTNSYLMRLTSDISSTMKLTLMGLWSNTRGTASSRSGGTGIFTSAFGVANAVERVGFTSPWRIYTDIYFSEARRDAQILSAKLTNVVNPSTFWEAKLINTVRKYATGPSRFRNTDKKYEIFDGYFVDEGPIGYFPDAQFSVDGSLGMGGAVSVGRDTSTIINTELTFDYTSQVNRNNEVKAGVKLIFEQYDMGFGMVNKFLPEGNTWSTIKESPFRANAYIQDKLEFKGLIANVGVLFDYYTLNGNWFQPSGPFDPNFYGEEYKDSDEPAFKKADIGSRLTVSPRVAISHPITENSKLFFNYGHYRQMPTSERYYRIQRDIRNKVDAIGDPTIPLSWTIAYELGFDQALFDSYLLRISAYYKDIKNSEYWVRYIGQDGTINYSKLTSNAYSDIRGFEFDLTRRAGEWVTGNINFEYRVGSGGWFGTNRIYENVADQRNYERENPVQSKPRPQPRMKSYIDFHTPLDFGPEILGEKLLADWHFNFVSRWTAGRWITWNPNSIPGVSSNVQFRDNYNVDLRVSKTFVFDKFDVKFTADIFNLFNFKFFSNASFSDVFDYNFYMKSLHMPESVTRNLGYGNIPGDDRPGDYRDDDVEYQPMDWISDVNQLSDPVSGVIYYDAASKSYYTMGGGGELERVAQSRIDQVLSDKAYIDMPNQTYFTFLNPRNIFFGLTFSYRL</sequence>
<name>A0A7V1PVH1_CALAY</name>
<keyword evidence="10" id="KW-0675">Receptor</keyword>
<dbReference type="PANTHER" id="PTHR30069:SF29">
    <property type="entry name" value="HEMOGLOBIN AND HEMOGLOBIN-HAPTOGLOBIN-BINDING PROTEIN 1-RELATED"/>
    <property type="match status" value="1"/>
</dbReference>
<evidence type="ECO:0000256" key="6">
    <source>
        <dbReference type="ARBA" id="ARBA00023136"/>
    </source>
</evidence>
<comment type="caution">
    <text evidence="10">The sequence shown here is derived from an EMBL/GenBank/DDBJ whole genome shotgun (WGS) entry which is preliminary data.</text>
</comment>
<dbReference type="Pfam" id="PF07715">
    <property type="entry name" value="Plug"/>
    <property type="match status" value="1"/>
</dbReference>
<dbReference type="SUPFAM" id="SSF56935">
    <property type="entry name" value="Porins"/>
    <property type="match status" value="1"/>
</dbReference>
<keyword evidence="6" id="KW-0472">Membrane</keyword>
<comment type="subcellular location">
    <subcellularLocation>
        <location evidence="1">Cell outer membrane</location>
        <topology evidence="1">Multi-pass membrane protein</topology>
    </subcellularLocation>
</comment>
<keyword evidence="2" id="KW-0813">Transport</keyword>
<keyword evidence="3" id="KW-1134">Transmembrane beta strand</keyword>
<dbReference type="InterPro" id="IPR012910">
    <property type="entry name" value="Plug_dom"/>
</dbReference>
<dbReference type="InterPro" id="IPR036942">
    <property type="entry name" value="Beta-barrel_TonB_sf"/>
</dbReference>
<dbReference type="SUPFAM" id="SSF49464">
    <property type="entry name" value="Carboxypeptidase regulatory domain-like"/>
    <property type="match status" value="1"/>
</dbReference>
<dbReference type="InterPro" id="IPR039426">
    <property type="entry name" value="TonB-dep_rcpt-like"/>
</dbReference>
<evidence type="ECO:0000256" key="3">
    <source>
        <dbReference type="ARBA" id="ARBA00022452"/>
    </source>
</evidence>
<evidence type="ECO:0000313" key="10">
    <source>
        <dbReference type="EMBL" id="HED11505.1"/>
    </source>
</evidence>
<dbReference type="GO" id="GO:0015344">
    <property type="term" value="F:siderophore uptake transmembrane transporter activity"/>
    <property type="evidence" value="ECO:0007669"/>
    <property type="project" value="TreeGrafter"/>
</dbReference>
<dbReference type="Gene3D" id="2.60.40.1120">
    <property type="entry name" value="Carboxypeptidase-like, regulatory domain"/>
    <property type="match status" value="1"/>
</dbReference>
<dbReference type="InterPro" id="IPR037066">
    <property type="entry name" value="Plug_dom_sf"/>
</dbReference>
<keyword evidence="5 8" id="KW-0732">Signal</keyword>
<feature type="domain" description="TonB-dependent receptor plug" evidence="9">
    <location>
        <begin position="125"/>
        <end position="217"/>
    </location>
</feature>
<accession>A0A7V1PVH1</accession>
<evidence type="ECO:0000256" key="4">
    <source>
        <dbReference type="ARBA" id="ARBA00022692"/>
    </source>
</evidence>
<dbReference type="GO" id="GO:0044718">
    <property type="term" value="P:siderophore transmembrane transport"/>
    <property type="evidence" value="ECO:0007669"/>
    <property type="project" value="TreeGrafter"/>
</dbReference>
<dbReference type="InterPro" id="IPR008969">
    <property type="entry name" value="CarboxyPept-like_regulatory"/>
</dbReference>
<reference evidence="10" key="1">
    <citation type="journal article" date="2020" name="mSystems">
        <title>Genome- and Community-Level Interaction Insights into Carbon Utilization and Element Cycling Functions of Hydrothermarchaeota in Hydrothermal Sediment.</title>
        <authorList>
            <person name="Zhou Z."/>
            <person name="Liu Y."/>
            <person name="Xu W."/>
            <person name="Pan J."/>
            <person name="Luo Z.H."/>
            <person name="Li M."/>
        </authorList>
    </citation>
    <scope>NUCLEOTIDE SEQUENCE [LARGE SCALE GENOMIC DNA]</scope>
    <source>
        <strain evidence="10">HyVt-456</strain>
    </source>
</reference>
<dbReference type="GO" id="GO:0009279">
    <property type="term" value="C:cell outer membrane"/>
    <property type="evidence" value="ECO:0007669"/>
    <property type="project" value="UniProtKB-SubCell"/>
</dbReference>
<evidence type="ECO:0000256" key="1">
    <source>
        <dbReference type="ARBA" id="ARBA00004571"/>
    </source>
</evidence>
<dbReference type="Proteomes" id="UP000886005">
    <property type="component" value="Unassembled WGS sequence"/>
</dbReference>
<gene>
    <name evidence="10" type="ORF">ENJ10_12510</name>
</gene>
<evidence type="ECO:0000256" key="8">
    <source>
        <dbReference type="SAM" id="SignalP"/>
    </source>
</evidence>
<dbReference type="AlphaFoldDB" id="A0A7V1PVH1"/>
<organism evidence="10">
    <name type="scientific">Caldithrix abyssi</name>
    <dbReference type="NCBI Taxonomy" id="187145"/>
    <lineage>
        <taxon>Bacteria</taxon>
        <taxon>Pseudomonadati</taxon>
        <taxon>Calditrichota</taxon>
        <taxon>Calditrichia</taxon>
        <taxon>Calditrichales</taxon>
        <taxon>Calditrichaceae</taxon>
        <taxon>Caldithrix</taxon>
    </lineage>
</organism>
<dbReference type="Gene3D" id="2.40.170.20">
    <property type="entry name" value="TonB-dependent receptor, beta-barrel domain"/>
    <property type="match status" value="1"/>
</dbReference>
<proteinExistence type="predicted"/>
<evidence type="ECO:0000259" key="9">
    <source>
        <dbReference type="Pfam" id="PF07715"/>
    </source>
</evidence>
<dbReference type="Pfam" id="PF13715">
    <property type="entry name" value="CarbopepD_reg_2"/>
    <property type="match status" value="1"/>
</dbReference>
<dbReference type="PANTHER" id="PTHR30069">
    <property type="entry name" value="TONB-DEPENDENT OUTER MEMBRANE RECEPTOR"/>
    <property type="match status" value="1"/>
</dbReference>
<keyword evidence="7" id="KW-0998">Cell outer membrane</keyword>
<feature type="signal peptide" evidence="8">
    <location>
        <begin position="1"/>
        <end position="22"/>
    </location>
</feature>
<keyword evidence="4" id="KW-0812">Transmembrane</keyword>
<dbReference type="EMBL" id="DRLD01000351">
    <property type="protein sequence ID" value="HED11505.1"/>
    <property type="molecule type" value="Genomic_DNA"/>
</dbReference>
<dbReference type="Gene3D" id="2.170.130.10">
    <property type="entry name" value="TonB-dependent receptor, plug domain"/>
    <property type="match status" value="1"/>
</dbReference>
<protein>
    <submittedName>
        <fullName evidence="10">TonB-dependent receptor</fullName>
    </submittedName>
</protein>
<evidence type="ECO:0000256" key="2">
    <source>
        <dbReference type="ARBA" id="ARBA00022448"/>
    </source>
</evidence>